<evidence type="ECO:0000256" key="10">
    <source>
        <dbReference type="ARBA" id="ARBA00023006"/>
    </source>
</evidence>
<comment type="caution">
    <text evidence="19">The sequence shown here is derived from an EMBL/GenBank/DDBJ whole genome shotgun (WGS) entry which is preliminary data.</text>
</comment>
<dbReference type="InterPro" id="IPR007241">
    <property type="entry name" value="Autophagy-rel_prot_9"/>
</dbReference>
<evidence type="ECO:0000256" key="14">
    <source>
        <dbReference type="ARBA" id="ARBA00024479"/>
    </source>
</evidence>
<dbReference type="GO" id="GO:0030659">
    <property type="term" value="C:cytoplasmic vesicle membrane"/>
    <property type="evidence" value="ECO:0007669"/>
    <property type="project" value="UniProtKB-SubCell"/>
</dbReference>
<evidence type="ECO:0000256" key="18">
    <source>
        <dbReference type="RuleBase" id="RU364027"/>
    </source>
</evidence>
<proteinExistence type="inferred from homology"/>
<keyword evidence="9" id="KW-1133">Transmembrane helix</keyword>
<evidence type="ECO:0000256" key="17">
    <source>
        <dbReference type="ARBA" id="ARBA00024631"/>
    </source>
</evidence>
<evidence type="ECO:0000256" key="6">
    <source>
        <dbReference type="ARBA" id="ARBA00018074"/>
    </source>
</evidence>
<evidence type="ECO:0000256" key="1">
    <source>
        <dbReference type="ARBA" id="ARBA00004439"/>
    </source>
</evidence>
<dbReference type="EMBL" id="MCFL01000052">
    <property type="protein sequence ID" value="ORZ32001.1"/>
    <property type="molecule type" value="Genomic_DNA"/>
</dbReference>
<keyword evidence="8" id="KW-0812">Transmembrane</keyword>
<dbReference type="GO" id="GO:0006869">
    <property type="term" value="P:lipid transport"/>
    <property type="evidence" value="ECO:0007669"/>
    <property type="project" value="UniProtKB-KW"/>
</dbReference>
<comment type="similarity">
    <text evidence="5 18">Belongs to the ATG9 family.</text>
</comment>
<evidence type="ECO:0000256" key="13">
    <source>
        <dbReference type="ARBA" id="ARBA00023136"/>
    </source>
</evidence>
<evidence type="ECO:0000313" key="20">
    <source>
        <dbReference type="Proteomes" id="UP000193411"/>
    </source>
</evidence>
<dbReference type="GO" id="GO:0034727">
    <property type="term" value="P:piecemeal microautophagy of the nucleus"/>
    <property type="evidence" value="ECO:0007669"/>
    <property type="project" value="TreeGrafter"/>
</dbReference>
<comment type="function">
    <text evidence="18">Phospholipid scramblase involved in autophagy. Cycles between the preautophagosomal structure/phagophore assembly site (PAS) and the cytoplasmic vesicle pool and supplies membrane for the growing autophagosome. Lipid scramblase activity plays a key role in preautophagosomal structure/phagophore assembly by distributing the phospholipids that arrive through ATG2 from the cytoplasmic to the luminal leaflet of the bilayer, thereby driving autophagosomal membrane expansion.</text>
</comment>
<comment type="catalytic activity">
    <reaction evidence="15">
        <text>a 1,2-diacyl-sn-glycero-3-phosphoethanolamine(in) = a 1,2-diacyl-sn-glycero-3-phosphoethanolamine(out)</text>
        <dbReference type="Rhea" id="RHEA:38895"/>
        <dbReference type="ChEBI" id="CHEBI:64612"/>
    </reaction>
</comment>
<evidence type="ECO:0000256" key="4">
    <source>
        <dbReference type="ARBA" id="ARBA00004653"/>
    </source>
</evidence>
<dbReference type="GO" id="GO:0034045">
    <property type="term" value="C:phagophore assembly site membrane"/>
    <property type="evidence" value="ECO:0007669"/>
    <property type="project" value="UniProtKB-SubCell"/>
</dbReference>
<evidence type="ECO:0000256" key="15">
    <source>
        <dbReference type="ARBA" id="ARBA00024615"/>
    </source>
</evidence>
<evidence type="ECO:0000256" key="5">
    <source>
        <dbReference type="ARBA" id="ARBA00006185"/>
    </source>
</evidence>
<sequence length="122" mass="13204">MPMGWVLGLTRQEPWRRARRAHARARQVHACLSAAVGSLGVSSDRTRQEVAGMVVPRAMVYVNEVVGMLVAPLVLGVAVRSRADEIVSFVMDRTVVVPGLGCVYAGALFDGRYADAGQTPRR</sequence>
<keyword evidence="7 18" id="KW-0813">Transport</keyword>
<gene>
    <name evidence="19" type="ORF">BCR44DRAFT_1256221</name>
</gene>
<name>A0A1Y2HDM4_9FUNG</name>
<keyword evidence="10 18" id="KW-0072">Autophagy</keyword>
<evidence type="ECO:0000256" key="2">
    <source>
        <dbReference type="ARBA" id="ARBA00004477"/>
    </source>
</evidence>
<comment type="catalytic activity">
    <reaction evidence="14">
        <text>a 1,2-diacyl-sn-glycero-3-phospho-L-serine(in) = a 1,2-diacyl-sn-glycero-3-phospho-L-serine(out)</text>
        <dbReference type="Rhea" id="RHEA:38663"/>
        <dbReference type="ChEBI" id="CHEBI:57262"/>
    </reaction>
</comment>
<dbReference type="PANTHER" id="PTHR13038:SF10">
    <property type="entry name" value="AUTOPHAGY-RELATED PROTEIN 9"/>
    <property type="match status" value="1"/>
</dbReference>
<protein>
    <recommendedName>
        <fullName evidence="6 18">Autophagy-related protein 9</fullName>
    </recommendedName>
</protein>
<evidence type="ECO:0000256" key="11">
    <source>
        <dbReference type="ARBA" id="ARBA00023034"/>
    </source>
</evidence>
<dbReference type="Proteomes" id="UP000193411">
    <property type="component" value="Unassembled WGS sequence"/>
</dbReference>
<dbReference type="GO" id="GO:0000139">
    <property type="term" value="C:Golgi membrane"/>
    <property type="evidence" value="ECO:0007669"/>
    <property type="project" value="UniProtKB-SubCell"/>
</dbReference>
<comment type="catalytic activity">
    <reaction evidence="16">
        <text>a 1,2-diacyl-sn-glycero-3-phospho-(1D-myo-inositol-3-phosphate)(in) = a 1,2-diacyl-sn-glycero-3-phospho-(1D-myo-inositol-3-phosphate)(out)</text>
        <dbReference type="Rhea" id="RHEA:67920"/>
        <dbReference type="ChEBI" id="CHEBI:58088"/>
    </reaction>
</comment>
<keyword evidence="11" id="KW-0333">Golgi apparatus</keyword>
<evidence type="ECO:0000256" key="12">
    <source>
        <dbReference type="ARBA" id="ARBA00023055"/>
    </source>
</evidence>
<dbReference type="PANTHER" id="PTHR13038">
    <property type="entry name" value="APG9 AUTOPHAGY 9"/>
    <property type="match status" value="1"/>
</dbReference>
<keyword evidence="20" id="KW-1185">Reference proteome</keyword>
<dbReference type="GO" id="GO:0061709">
    <property type="term" value="P:reticulophagy"/>
    <property type="evidence" value="ECO:0007669"/>
    <property type="project" value="TreeGrafter"/>
</dbReference>
<dbReference type="GO" id="GO:0034497">
    <property type="term" value="P:protein localization to phagophore assembly site"/>
    <property type="evidence" value="ECO:0007669"/>
    <property type="project" value="TreeGrafter"/>
</dbReference>
<dbReference type="OrthoDB" id="2020634at2759"/>
<organism evidence="19 20">
    <name type="scientific">Catenaria anguillulae PL171</name>
    <dbReference type="NCBI Taxonomy" id="765915"/>
    <lineage>
        <taxon>Eukaryota</taxon>
        <taxon>Fungi</taxon>
        <taxon>Fungi incertae sedis</taxon>
        <taxon>Blastocladiomycota</taxon>
        <taxon>Blastocladiomycetes</taxon>
        <taxon>Blastocladiales</taxon>
        <taxon>Catenariaceae</taxon>
        <taxon>Catenaria</taxon>
    </lineage>
</organism>
<dbReference type="Pfam" id="PF04109">
    <property type="entry name" value="ATG9"/>
    <property type="match status" value="1"/>
</dbReference>
<evidence type="ECO:0000256" key="7">
    <source>
        <dbReference type="ARBA" id="ARBA00022448"/>
    </source>
</evidence>
<reference evidence="19 20" key="1">
    <citation type="submission" date="2016-07" db="EMBL/GenBank/DDBJ databases">
        <title>Pervasive Adenine N6-methylation of Active Genes in Fungi.</title>
        <authorList>
            <consortium name="DOE Joint Genome Institute"/>
            <person name="Mondo S.J."/>
            <person name="Dannebaum R.O."/>
            <person name="Kuo R.C."/>
            <person name="Labutti K."/>
            <person name="Haridas S."/>
            <person name="Kuo A."/>
            <person name="Salamov A."/>
            <person name="Ahrendt S.R."/>
            <person name="Lipzen A."/>
            <person name="Sullivan W."/>
            <person name="Andreopoulos W.B."/>
            <person name="Clum A."/>
            <person name="Lindquist E."/>
            <person name="Daum C."/>
            <person name="Ramamoorthy G.K."/>
            <person name="Gryganskyi A."/>
            <person name="Culley D."/>
            <person name="Magnuson J.K."/>
            <person name="James T.Y."/>
            <person name="O'Malley M.A."/>
            <person name="Stajich J.E."/>
            <person name="Spatafora J.W."/>
            <person name="Visel A."/>
            <person name="Grigoriev I.V."/>
        </authorList>
    </citation>
    <scope>NUCLEOTIDE SEQUENCE [LARGE SCALE GENOMIC DNA]</scope>
    <source>
        <strain evidence="19 20">PL171</strain>
    </source>
</reference>
<evidence type="ECO:0000313" key="19">
    <source>
        <dbReference type="EMBL" id="ORZ32001.1"/>
    </source>
</evidence>
<comment type="subcellular location">
    <subcellularLocation>
        <location evidence="1">Cytoplasmic vesicle membrane</location>
        <topology evidence="1">Multi-pass membrane protein</topology>
    </subcellularLocation>
    <subcellularLocation>
        <location evidence="2">Endoplasmic reticulum membrane</location>
        <topology evidence="2">Multi-pass membrane protein</topology>
    </subcellularLocation>
    <subcellularLocation>
        <location evidence="4">Golgi apparatus membrane</location>
        <topology evidence="4">Multi-pass membrane protein</topology>
    </subcellularLocation>
    <subcellularLocation>
        <location evidence="3 18">Preautophagosomal structure membrane</location>
        <topology evidence="3 18">Multi-pass membrane protein</topology>
    </subcellularLocation>
</comment>
<keyword evidence="12 18" id="KW-0445">Lipid transport</keyword>
<evidence type="ECO:0000256" key="8">
    <source>
        <dbReference type="ARBA" id="ARBA00022692"/>
    </source>
</evidence>
<dbReference type="GO" id="GO:0005789">
    <property type="term" value="C:endoplasmic reticulum membrane"/>
    <property type="evidence" value="ECO:0007669"/>
    <property type="project" value="UniProtKB-SubCell"/>
</dbReference>
<dbReference type="AlphaFoldDB" id="A0A1Y2HDM4"/>
<dbReference type="GO" id="GO:0000422">
    <property type="term" value="P:autophagy of mitochondrion"/>
    <property type="evidence" value="ECO:0007669"/>
    <property type="project" value="TreeGrafter"/>
</dbReference>
<comment type="catalytic activity">
    <reaction evidence="17">
        <text>a 1,2-diacyl-sn-glycero-3-phosphocholine(in) = a 1,2-diacyl-sn-glycero-3-phosphocholine(out)</text>
        <dbReference type="Rhea" id="RHEA:38571"/>
        <dbReference type="ChEBI" id="CHEBI:57643"/>
    </reaction>
</comment>
<accession>A0A1Y2HDM4</accession>
<evidence type="ECO:0000256" key="9">
    <source>
        <dbReference type="ARBA" id="ARBA00022989"/>
    </source>
</evidence>
<evidence type="ECO:0000256" key="16">
    <source>
        <dbReference type="ARBA" id="ARBA00024621"/>
    </source>
</evidence>
<dbReference type="GO" id="GO:0005776">
    <property type="term" value="C:autophagosome"/>
    <property type="evidence" value="ECO:0007669"/>
    <property type="project" value="TreeGrafter"/>
</dbReference>
<keyword evidence="13" id="KW-0472">Membrane</keyword>
<evidence type="ECO:0000256" key="3">
    <source>
        <dbReference type="ARBA" id="ARBA00004511"/>
    </source>
</evidence>